<name>A0AC34RH63_9BILA</name>
<dbReference type="Proteomes" id="UP000887576">
    <property type="component" value="Unplaced"/>
</dbReference>
<proteinExistence type="predicted"/>
<reference evidence="2" key="1">
    <citation type="submission" date="2022-11" db="UniProtKB">
        <authorList>
            <consortium name="WormBaseParasite"/>
        </authorList>
    </citation>
    <scope>IDENTIFICATION</scope>
</reference>
<evidence type="ECO:0000313" key="2">
    <source>
        <dbReference type="WBParaSite" id="JU765_v2.g683.t1"/>
    </source>
</evidence>
<protein>
    <submittedName>
        <fullName evidence="2">Collagen</fullName>
    </submittedName>
</protein>
<evidence type="ECO:0000313" key="1">
    <source>
        <dbReference type="Proteomes" id="UP000887576"/>
    </source>
</evidence>
<accession>A0AC34RH63</accession>
<dbReference type="WBParaSite" id="JU765_v2.g683.t1">
    <property type="protein sequence ID" value="JU765_v2.g683.t1"/>
    <property type="gene ID" value="JU765_v2.g683"/>
</dbReference>
<sequence length="399" mass="42855">MSVKIKLSRDYQVREWDEYEKGKIAIYIAVILSVVSVILPAFLIQGWTDELELTMSEVVKDMKDFKDQTDNLWDELMTIQEKYGRPAIVRQKRMAEFNFMDNLERKSLRGRLKILDRLYGSKTYSYDSTDGPPSFTTTTAKEPEASSPGTVDDSEYNQPPKQTWQQSTGTYQAQVNPKCPTGQPGAPGPDGFDGMPGLPGAPGARGLSWNVYQKTERGCFKCPVGPPGPQGPPGERGLTGINGPNGIPAEQTEALPGPPGEVGDIGEPGTDGIPGPEGKPGKNAFKWLPSPPGEKGPPGVRGDQGKPGLMGEQGEPGIVGLPGQPGEDGLPGELGPIGAPGIPGNSGRAGIDASYCPCPVRQTKTGQLILDPPPKFPKTVPKHAESKAELYGPRYYWVF</sequence>
<organism evidence="1 2">
    <name type="scientific">Panagrolaimus sp. JU765</name>
    <dbReference type="NCBI Taxonomy" id="591449"/>
    <lineage>
        <taxon>Eukaryota</taxon>
        <taxon>Metazoa</taxon>
        <taxon>Ecdysozoa</taxon>
        <taxon>Nematoda</taxon>
        <taxon>Chromadorea</taxon>
        <taxon>Rhabditida</taxon>
        <taxon>Tylenchina</taxon>
        <taxon>Panagrolaimomorpha</taxon>
        <taxon>Panagrolaimoidea</taxon>
        <taxon>Panagrolaimidae</taxon>
        <taxon>Panagrolaimus</taxon>
    </lineage>
</organism>